<dbReference type="EMBL" id="PXYV01000004">
    <property type="protein sequence ID" value="PSR23652.1"/>
    <property type="molecule type" value="Genomic_DNA"/>
</dbReference>
<name>A0A2T2WN38_9FIRM</name>
<dbReference type="InterPro" id="IPR011856">
    <property type="entry name" value="tRNA_endonuc-like_dom_sf"/>
</dbReference>
<organism evidence="2 3">
    <name type="scientific">Sulfobacillus acidophilus</name>
    <dbReference type="NCBI Taxonomy" id="53633"/>
    <lineage>
        <taxon>Bacteria</taxon>
        <taxon>Bacillati</taxon>
        <taxon>Bacillota</taxon>
        <taxon>Clostridia</taxon>
        <taxon>Eubacteriales</taxon>
        <taxon>Clostridiales Family XVII. Incertae Sedis</taxon>
        <taxon>Sulfobacillus</taxon>
    </lineage>
</organism>
<evidence type="ECO:0000259" key="1">
    <source>
        <dbReference type="Pfam" id="PF04471"/>
    </source>
</evidence>
<protein>
    <recommendedName>
        <fullName evidence="1">Restriction endonuclease type IV Mrr domain-containing protein</fullName>
    </recommendedName>
</protein>
<comment type="caution">
    <text evidence="2">The sequence shown here is derived from an EMBL/GenBank/DDBJ whole genome shotgun (WGS) entry which is preliminary data.</text>
</comment>
<dbReference type="GO" id="GO:0009307">
    <property type="term" value="P:DNA restriction-modification system"/>
    <property type="evidence" value="ECO:0007669"/>
    <property type="project" value="InterPro"/>
</dbReference>
<dbReference type="InterPro" id="IPR011335">
    <property type="entry name" value="Restrct_endonuc-II-like"/>
</dbReference>
<dbReference type="Pfam" id="PF04471">
    <property type="entry name" value="Mrr_cat"/>
    <property type="match status" value="1"/>
</dbReference>
<reference evidence="2 3" key="1">
    <citation type="journal article" date="2014" name="BMC Genomics">
        <title>Comparison of environmental and isolate Sulfobacillus genomes reveals diverse carbon, sulfur, nitrogen, and hydrogen metabolisms.</title>
        <authorList>
            <person name="Justice N.B."/>
            <person name="Norman A."/>
            <person name="Brown C.T."/>
            <person name="Singh A."/>
            <person name="Thomas B.C."/>
            <person name="Banfield J.F."/>
        </authorList>
    </citation>
    <scope>NUCLEOTIDE SEQUENCE [LARGE SCALE GENOMIC DNA]</scope>
    <source>
        <strain evidence="2">AMDSBA3</strain>
    </source>
</reference>
<dbReference type="Proteomes" id="UP000241848">
    <property type="component" value="Unassembled WGS sequence"/>
</dbReference>
<dbReference type="GO" id="GO:0004519">
    <property type="term" value="F:endonuclease activity"/>
    <property type="evidence" value="ECO:0007669"/>
    <property type="project" value="InterPro"/>
</dbReference>
<gene>
    <name evidence="2" type="ORF">C7B45_02475</name>
</gene>
<sequence>MMESSQFVECAHFPHHPVRYKEGNPSMNTQEKGARLEQQVAAYFRLNGYEVEQNVKIEGKSGGIHEIDVWARKWDGITDFILAVECKAWATPIEKDVVSKLSMVLADTGINKGIIVALHGWRSGAETAARQEKIELWGPAELTEHLGSVMLADLNAASTNRLVVAAPYPVRVAEQDLRKTLDTQSRGLFGTGREDRVWEQLAWVPFHQLELHLSTVVREFLRRPTTKVTTAWALYNALDNRHYFSTTESMVPAEIQVPVAISPKTTAKPIGASLVNTLKKYQEVTRESSKARYRTQLQTLGVPDTVVSLTVEHATIVHLPFWVGLFHRRGTERLVAINAHTGTVDGSISQALTKSMAFVRAAMEPDDH</sequence>
<evidence type="ECO:0000313" key="3">
    <source>
        <dbReference type="Proteomes" id="UP000241848"/>
    </source>
</evidence>
<accession>A0A2T2WN38</accession>
<dbReference type="Gene3D" id="3.40.1350.10">
    <property type="match status" value="1"/>
</dbReference>
<proteinExistence type="predicted"/>
<feature type="domain" description="Restriction endonuclease type IV Mrr" evidence="1">
    <location>
        <begin position="32"/>
        <end position="144"/>
    </location>
</feature>
<evidence type="ECO:0000313" key="2">
    <source>
        <dbReference type="EMBL" id="PSR23652.1"/>
    </source>
</evidence>
<dbReference type="AlphaFoldDB" id="A0A2T2WN38"/>
<dbReference type="GO" id="GO:0003677">
    <property type="term" value="F:DNA binding"/>
    <property type="evidence" value="ECO:0007669"/>
    <property type="project" value="InterPro"/>
</dbReference>
<dbReference type="InterPro" id="IPR007560">
    <property type="entry name" value="Restrct_endonuc_IV_Mrr"/>
</dbReference>
<dbReference type="SUPFAM" id="SSF52980">
    <property type="entry name" value="Restriction endonuclease-like"/>
    <property type="match status" value="1"/>
</dbReference>